<feature type="domain" description="DUF1989" evidence="2">
    <location>
        <begin position="53"/>
        <end position="217"/>
    </location>
</feature>
<dbReference type="OrthoDB" id="9772660at2"/>
<dbReference type="PANTHER" id="PTHR31527:SF0">
    <property type="entry name" value="RE64534P"/>
    <property type="match status" value="1"/>
</dbReference>
<evidence type="ECO:0000313" key="3">
    <source>
        <dbReference type="EMBL" id="SEO76113.1"/>
    </source>
</evidence>
<keyword evidence="4" id="KW-1185">Reference proteome</keyword>
<dbReference type="Proteomes" id="UP000199615">
    <property type="component" value="Unassembled WGS sequence"/>
</dbReference>
<dbReference type="AlphaFoldDB" id="A0A1H8SD50"/>
<dbReference type="InterPro" id="IPR018959">
    <property type="entry name" value="DUF1989"/>
</dbReference>
<dbReference type="RefSeq" id="WP_092683628.1">
    <property type="nucleotide sequence ID" value="NZ_FODT01000004.1"/>
</dbReference>
<protein>
    <recommendedName>
        <fullName evidence="2">DUF1989 domain-containing protein</fullName>
    </recommendedName>
</protein>
<evidence type="ECO:0000256" key="1">
    <source>
        <dbReference type="SAM" id="MobiDB-lite"/>
    </source>
</evidence>
<evidence type="ECO:0000313" key="4">
    <source>
        <dbReference type="Proteomes" id="UP000199615"/>
    </source>
</evidence>
<dbReference type="EMBL" id="FODT01000004">
    <property type="protein sequence ID" value="SEO76113.1"/>
    <property type="molecule type" value="Genomic_DNA"/>
</dbReference>
<name>A0A1H8SD50_9BRAD</name>
<gene>
    <name evidence="3" type="ORF">SAMN05444123_104398</name>
</gene>
<accession>A0A1H8SD50</accession>
<proteinExistence type="predicted"/>
<sequence>MILTEQDKAEVEANRRRYEQHKAMGQQQASKALPPPTPRDGAPISADAIIHREVIPGGWYTVTKLNRGEALRIVNASGKACVSIQAWNADDPSERLNHADTIKVQWAASLRKGRVILSDMGRVLFSIIQDSGAAHDTLAGGSNAATNAARYGAGSFRNTRDNFILAAGKLGLDRRDVHPCITFFAPVSVDAQGRFEWQGERRNPDDFVDLRAELDLLVALSNCPHPLDPSPDYAPGQVEIVRYQAPEPEDDDLCRTVSLEAKRAFENNAFWLAAGVSGRI</sequence>
<feature type="region of interest" description="Disordered" evidence="1">
    <location>
        <begin position="1"/>
        <end position="43"/>
    </location>
</feature>
<evidence type="ECO:0000259" key="2">
    <source>
        <dbReference type="Pfam" id="PF09347"/>
    </source>
</evidence>
<dbReference type="NCBIfam" id="TIGR03425">
    <property type="entry name" value="urea_degr_2"/>
    <property type="match status" value="1"/>
</dbReference>
<feature type="compositionally biased region" description="Basic and acidic residues" evidence="1">
    <location>
        <begin position="1"/>
        <end position="22"/>
    </location>
</feature>
<dbReference type="InterPro" id="IPR017792">
    <property type="entry name" value="UAAP1"/>
</dbReference>
<organism evidence="3 4">
    <name type="scientific">Rhodopseudomonas pseudopalustris</name>
    <dbReference type="NCBI Taxonomy" id="1513892"/>
    <lineage>
        <taxon>Bacteria</taxon>
        <taxon>Pseudomonadati</taxon>
        <taxon>Pseudomonadota</taxon>
        <taxon>Alphaproteobacteria</taxon>
        <taxon>Hyphomicrobiales</taxon>
        <taxon>Nitrobacteraceae</taxon>
        <taxon>Rhodopseudomonas</taxon>
    </lineage>
</organism>
<dbReference type="Pfam" id="PF09347">
    <property type="entry name" value="DUF1989"/>
    <property type="match status" value="1"/>
</dbReference>
<reference evidence="4" key="1">
    <citation type="submission" date="2016-10" db="EMBL/GenBank/DDBJ databases">
        <authorList>
            <person name="Varghese N."/>
            <person name="Submissions S."/>
        </authorList>
    </citation>
    <scope>NUCLEOTIDE SEQUENCE [LARGE SCALE GENOMIC DNA]</scope>
    <source>
        <strain evidence="4">DSM 123</strain>
    </source>
</reference>
<dbReference type="PANTHER" id="PTHR31527">
    <property type="entry name" value="RE64534P"/>
    <property type="match status" value="1"/>
</dbReference>